<dbReference type="AlphaFoldDB" id="A0A921KA85"/>
<proteinExistence type="predicted"/>
<evidence type="ECO:0000313" key="2">
    <source>
        <dbReference type="Proteomes" id="UP000703315"/>
    </source>
</evidence>
<accession>A0A921KA85</accession>
<dbReference type="EMBL" id="DYXC01000166">
    <property type="protein sequence ID" value="HJF15909.1"/>
    <property type="molecule type" value="Genomic_DNA"/>
</dbReference>
<dbReference type="Proteomes" id="UP000703315">
    <property type="component" value="Unassembled WGS sequence"/>
</dbReference>
<name>A0A921KA85_9MICC</name>
<evidence type="ECO:0000313" key="1">
    <source>
        <dbReference type="EMBL" id="HJF15909.1"/>
    </source>
</evidence>
<organism evidence="1 2">
    <name type="scientific">Enteractinococcus helveticum</name>
    <dbReference type="NCBI Taxonomy" id="1837282"/>
    <lineage>
        <taxon>Bacteria</taxon>
        <taxon>Bacillati</taxon>
        <taxon>Actinomycetota</taxon>
        <taxon>Actinomycetes</taxon>
        <taxon>Micrococcales</taxon>
        <taxon>Micrococcaceae</taxon>
    </lineage>
</organism>
<reference evidence="1" key="2">
    <citation type="submission" date="2021-09" db="EMBL/GenBank/DDBJ databases">
        <authorList>
            <person name="Gilroy R."/>
        </authorList>
    </citation>
    <scope>NUCLEOTIDE SEQUENCE</scope>
    <source>
        <strain evidence="1">ChiHjej13B12-14962</strain>
    </source>
</reference>
<comment type="caution">
    <text evidence="1">The sequence shown here is derived from an EMBL/GenBank/DDBJ whole genome shotgun (WGS) entry which is preliminary data.</text>
</comment>
<protein>
    <submittedName>
        <fullName evidence="1">Uncharacterized protein</fullName>
    </submittedName>
</protein>
<gene>
    <name evidence="1" type="ORF">K8V32_14160</name>
</gene>
<sequence>MRYSPASFEPTLRTLASFGAPTTVLPHQRFSTIDAEDEERLEQVTKKASQLSGSILRLKQAYAKCTIPDSTSEFDQLASEIFNKNSLTLKEEQLNEVVVQLNTRISYKHKKLLNDVSRNTGKTIRSLIEEAIEEAYL</sequence>
<dbReference type="RefSeq" id="WP_303908889.1">
    <property type="nucleotide sequence ID" value="NZ_DYXC01000166.1"/>
</dbReference>
<reference evidence="1" key="1">
    <citation type="journal article" date="2021" name="PeerJ">
        <title>Extensive microbial diversity within the chicken gut microbiome revealed by metagenomics and culture.</title>
        <authorList>
            <person name="Gilroy R."/>
            <person name="Ravi A."/>
            <person name="Getino M."/>
            <person name="Pursley I."/>
            <person name="Horton D.L."/>
            <person name="Alikhan N.F."/>
            <person name="Baker D."/>
            <person name="Gharbi K."/>
            <person name="Hall N."/>
            <person name="Watson M."/>
            <person name="Adriaenssens E.M."/>
            <person name="Foster-Nyarko E."/>
            <person name="Jarju S."/>
            <person name="Secka A."/>
            <person name="Antonio M."/>
            <person name="Oren A."/>
            <person name="Chaudhuri R.R."/>
            <person name="La Ragione R."/>
            <person name="Hildebrand F."/>
            <person name="Pallen M.J."/>
        </authorList>
    </citation>
    <scope>NUCLEOTIDE SEQUENCE</scope>
    <source>
        <strain evidence="1">ChiHjej13B12-14962</strain>
    </source>
</reference>